<sequence>MRLPVLALTMTLVIPIPVSANPDSDYCAGELVLTEIRLRQTLERLRATNTAPMPQRCAVFREHIRVMSGAARIYGQCMRGHARGENVGQMQGSVADFREIVARNCR</sequence>
<evidence type="ECO:0000313" key="3">
    <source>
        <dbReference type="Proteomes" id="UP000298588"/>
    </source>
</evidence>
<organism evidence="2 3">
    <name type="scientific">Phreatobacter aquaticus</name>
    <dbReference type="NCBI Taxonomy" id="2570229"/>
    <lineage>
        <taxon>Bacteria</taxon>
        <taxon>Pseudomonadati</taxon>
        <taxon>Pseudomonadota</taxon>
        <taxon>Alphaproteobacteria</taxon>
        <taxon>Hyphomicrobiales</taxon>
        <taxon>Phreatobacteraceae</taxon>
        <taxon>Phreatobacter</taxon>
    </lineage>
</organism>
<gene>
    <name evidence="2" type="ORF">E8L99_21000</name>
</gene>
<dbReference type="KEGG" id="paqt:E8L99_21000"/>
<dbReference type="OrthoDB" id="8480976at2"/>
<dbReference type="RefSeq" id="WP_137101385.1">
    <property type="nucleotide sequence ID" value="NZ_CP039865.1"/>
</dbReference>
<dbReference type="AlphaFoldDB" id="A0A4D7QSQ0"/>
<name>A0A4D7QSQ0_9HYPH</name>
<evidence type="ECO:0000256" key="1">
    <source>
        <dbReference type="SAM" id="SignalP"/>
    </source>
</evidence>
<feature type="chain" id="PRO_5020481910" description="UrcA family protein" evidence="1">
    <location>
        <begin position="21"/>
        <end position="106"/>
    </location>
</feature>
<protein>
    <recommendedName>
        <fullName evidence="4">UrcA family protein</fullName>
    </recommendedName>
</protein>
<accession>A0A4D7QSQ0</accession>
<keyword evidence="1" id="KW-0732">Signal</keyword>
<dbReference type="Proteomes" id="UP000298588">
    <property type="component" value="Chromosome"/>
</dbReference>
<reference evidence="2 3" key="1">
    <citation type="submission" date="2019-04" db="EMBL/GenBank/DDBJ databases">
        <title>Phreatobacter aquaticus sp. nov.</title>
        <authorList>
            <person name="Choi A."/>
            <person name="Baek K."/>
        </authorList>
    </citation>
    <scope>NUCLEOTIDE SEQUENCE [LARGE SCALE GENOMIC DNA]</scope>
    <source>
        <strain evidence="2 3">NMCR1094</strain>
    </source>
</reference>
<feature type="signal peptide" evidence="1">
    <location>
        <begin position="1"/>
        <end position="20"/>
    </location>
</feature>
<keyword evidence="3" id="KW-1185">Reference proteome</keyword>
<proteinExistence type="predicted"/>
<dbReference type="EMBL" id="CP039865">
    <property type="protein sequence ID" value="QCK88057.1"/>
    <property type="molecule type" value="Genomic_DNA"/>
</dbReference>
<evidence type="ECO:0000313" key="2">
    <source>
        <dbReference type="EMBL" id="QCK88057.1"/>
    </source>
</evidence>
<evidence type="ECO:0008006" key="4">
    <source>
        <dbReference type="Google" id="ProtNLM"/>
    </source>
</evidence>